<feature type="transmembrane region" description="Helical" evidence="8">
    <location>
        <begin position="380"/>
        <end position="400"/>
    </location>
</feature>
<feature type="transmembrane region" description="Helical" evidence="8">
    <location>
        <begin position="230"/>
        <end position="252"/>
    </location>
</feature>
<evidence type="ECO:0000256" key="8">
    <source>
        <dbReference type="RuleBase" id="RU363058"/>
    </source>
</evidence>
<evidence type="ECO:0000256" key="2">
    <source>
        <dbReference type="ARBA" id="ARBA00009916"/>
    </source>
</evidence>
<dbReference type="Proteomes" id="UP000095284">
    <property type="component" value="Unplaced"/>
</dbReference>
<dbReference type="GO" id="GO:0016020">
    <property type="term" value="C:membrane"/>
    <property type="evidence" value="ECO:0007669"/>
    <property type="project" value="UniProtKB-SubCell"/>
</dbReference>
<dbReference type="GO" id="GO:0005315">
    <property type="term" value="F:phosphate transmembrane transporter activity"/>
    <property type="evidence" value="ECO:0007669"/>
    <property type="project" value="InterPro"/>
</dbReference>
<keyword evidence="3 8" id="KW-0813">Transport</keyword>
<keyword evidence="5 8" id="KW-0812">Transmembrane</keyword>
<dbReference type="WBParaSite" id="BXY_1676900.1">
    <property type="protein sequence ID" value="BXY_1676900.1"/>
    <property type="gene ID" value="BXY_1676900"/>
</dbReference>
<evidence type="ECO:0000256" key="3">
    <source>
        <dbReference type="ARBA" id="ARBA00022448"/>
    </source>
</evidence>
<evidence type="ECO:0000256" key="7">
    <source>
        <dbReference type="ARBA" id="ARBA00023136"/>
    </source>
</evidence>
<dbReference type="AlphaFoldDB" id="A0A1I7SUP6"/>
<evidence type="ECO:0000313" key="9">
    <source>
        <dbReference type="Proteomes" id="UP000095284"/>
    </source>
</evidence>
<evidence type="ECO:0000256" key="6">
    <source>
        <dbReference type="ARBA" id="ARBA00022989"/>
    </source>
</evidence>
<evidence type="ECO:0000256" key="5">
    <source>
        <dbReference type="ARBA" id="ARBA00022692"/>
    </source>
</evidence>
<dbReference type="Pfam" id="PF01384">
    <property type="entry name" value="PHO4"/>
    <property type="match status" value="1"/>
</dbReference>
<feature type="transmembrane region" description="Helical" evidence="8">
    <location>
        <begin position="197"/>
        <end position="218"/>
    </location>
</feature>
<feature type="transmembrane region" description="Helical" evidence="8">
    <location>
        <begin position="470"/>
        <end position="492"/>
    </location>
</feature>
<feature type="transmembrane region" description="Helical" evidence="8">
    <location>
        <begin position="164"/>
        <end position="185"/>
    </location>
</feature>
<organism evidence="9 10">
    <name type="scientific">Bursaphelenchus xylophilus</name>
    <name type="common">Pinewood nematode worm</name>
    <name type="synonym">Aphelenchoides xylophilus</name>
    <dbReference type="NCBI Taxonomy" id="6326"/>
    <lineage>
        <taxon>Eukaryota</taxon>
        <taxon>Metazoa</taxon>
        <taxon>Ecdysozoa</taxon>
        <taxon>Nematoda</taxon>
        <taxon>Chromadorea</taxon>
        <taxon>Rhabditida</taxon>
        <taxon>Tylenchina</taxon>
        <taxon>Tylenchomorpha</taxon>
        <taxon>Aphelenchoidea</taxon>
        <taxon>Aphelenchoididae</taxon>
        <taxon>Bursaphelenchus</taxon>
    </lineage>
</organism>
<comment type="subcellular location">
    <subcellularLocation>
        <location evidence="1 8">Membrane</location>
        <topology evidence="1 8">Multi-pass membrane protein</topology>
    </subcellularLocation>
</comment>
<comment type="similarity">
    <text evidence="2 8">Belongs to the inorganic phosphate transporter (PiT) (TC 2.A.20) family.</text>
</comment>
<dbReference type="GO" id="GO:0035435">
    <property type="term" value="P:phosphate ion transmembrane transport"/>
    <property type="evidence" value="ECO:0007669"/>
    <property type="project" value="TreeGrafter"/>
</dbReference>
<dbReference type="PANTHER" id="PTHR11101">
    <property type="entry name" value="PHOSPHATE TRANSPORTER"/>
    <property type="match status" value="1"/>
</dbReference>
<comment type="function">
    <text evidence="8">Sodium-phosphate symporter.</text>
</comment>
<feature type="transmembrane region" description="Helical" evidence="8">
    <location>
        <begin position="23"/>
        <end position="43"/>
    </location>
</feature>
<keyword evidence="7 8" id="KW-0472">Membrane</keyword>
<protein>
    <recommendedName>
        <fullName evidence="8">Phosphate transporter</fullName>
    </recommendedName>
</protein>
<feature type="transmembrane region" description="Helical" evidence="8">
    <location>
        <begin position="103"/>
        <end position="125"/>
    </location>
</feature>
<keyword evidence="6 8" id="KW-1133">Transmembrane helix</keyword>
<name>A0A1I7SUP6_BURXY</name>
<evidence type="ECO:0000313" key="10">
    <source>
        <dbReference type="WBParaSite" id="BXY_1676900.1"/>
    </source>
</evidence>
<evidence type="ECO:0000256" key="4">
    <source>
        <dbReference type="ARBA" id="ARBA00022592"/>
    </source>
</evidence>
<dbReference type="eggNOG" id="KOG2493">
    <property type="taxonomic scope" value="Eukaryota"/>
</dbReference>
<dbReference type="InterPro" id="IPR001204">
    <property type="entry name" value="Phos_transporter"/>
</dbReference>
<dbReference type="PANTHER" id="PTHR11101:SF67">
    <property type="entry name" value="PHOSPHATE TRANSPORTER"/>
    <property type="match status" value="1"/>
</dbReference>
<keyword evidence="4 8" id="KW-0592">Phosphate transport</keyword>
<feature type="transmembrane region" description="Helical" evidence="8">
    <location>
        <begin position="63"/>
        <end position="83"/>
    </location>
</feature>
<accession>A0A1I7SUP6</accession>
<sequence length="497" mass="53486">MDVTSVASLITTTISISDFQHQVLWILIVGAILAFALGFSLGANDVSNAFGTSVGSGVLTIRQAYMLATVVESAGAILIGYNVVDTMRKGVVDVDIYQGEERLFFLGQLGVLGGCSTWLMLATALDLPVSSSHSIVGSTVGFSLALKGTTGIDWSVVYRIMASWVISPVFSAIVSGFFYIILDITVLRRRNPVKNGLFLLPFFYFFCIAFNTFNVVFQGSKILGLESVDLLWAFIISTIAGVLAALFSQFILRPLLLRFIAKADQKPATNIYGSFSEATVVPVDADAVKPASAALPAPVVREEDKQHFSLKPKEFVHWLFPVKHREEDEHALRLFSTIQVFTACFAGFAHGANDVANAIAPLAAMVSVYQEASVKQEQPASIWVFVFGVAAIVIGLWVLGHRIIKVVGTKMSHVHPASGFTIEFGAAVTSILASKLGLPISTTHSLVGSVVAVGTIKAGKGVNWSIFRSIVLSWLLTLPITIGLSALFTFLLKLVAY</sequence>
<proteinExistence type="inferred from homology"/>
<reference evidence="10" key="1">
    <citation type="submission" date="2016-11" db="UniProtKB">
        <authorList>
            <consortium name="WormBaseParasite"/>
        </authorList>
    </citation>
    <scope>IDENTIFICATION</scope>
</reference>
<evidence type="ECO:0000256" key="1">
    <source>
        <dbReference type="ARBA" id="ARBA00004141"/>
    </source>
</evidence>